<reference evidence="2" key="1">
    <citation type="submission" date="2019-11" db="EMBL/GenBank/DDBJ databases">
        <authorList>
            <person name="Feng L."/>
        </authorList>
    </citation>
    <scope>NUCLEOTIDE SEQUENCE</scope>
    <source>
        <strain evidence="2">AundefinedLFYP135</strain>
    </source>
</reference>
<sequence>MKAAYCEIKRGRNCVTVNYYSKEGYGLELGCRKLERERREAYAAKRRRLNRIRENIGAGVGMLGFLLLLCAGGTEEISVIVMTGAAGLVLMVLGGWLGHAFYGQEENAEWLRRMRERGEVE</sequence>
<dbReference type="AlphaFoldDB" id="A0A6N2U597"/>
<keyword evidence="1" id="KW-0472">Membrane</keyword>
<evidence type="ECO:0000256" key="1">
    <source>
        <dbReference type="SAM" id="Phobius"/>
    </source>
</evidence>
<gene>
    <name evidence="2" type="ORF">AULFYP135_01745</name>
</gene>
<name>A0A6N2U597_9FIRM</name>
<dbReference type="EMBL" id="CACRSL010000003">
    <property type="protein sequence ID" value="VYT12609.1"/>
    <property type="molecule type" value="Genomic_DNA"/>
</dbReference>
<protein>
    <submittedName>
        <fullName evidence="2">Uncharacterized protein</fullName>
    </submittedName>
</protein>
<keyword evidence="1" id="KW-1133">Transmembrane helix</keyword>
<organism evidence="2">
    <name type="scientific">uncultured Anaerotruncus sp</name>
    <dbReference type="NCBI Taxonomy" id="905011"/>
    <lineage>
        <taxon>Bacteria</taxon>
        <taxon>Bacillati</taxon>
        <taxon>Bacillota</taxon>
        <taxon>Clostridia</taxon>
        <taxon>Eubacteriales</taxon>
        <taxon>Oscillospiraceae</taxon>
        <taxon>Anaerotruncus</taxon>
        <taxon>environmental samples</taxon>
    </lineage>
</organism>
<accession>A0A6N2U597</accession>
<feature type="transmembrane region" description="Helical" evidence="1">
    <location>
        <begin position="80"/>
        <end position="102"/>
    </location>
</feature>
<keyword evidence="1" id="KW-0812">Transmembrane</keyword>
<feature type="transmembrane region" description="Helical" evidence="1">
    <location>
        <begin position="55"/>
        <end position="74"/>
    </location>
</feature>
<evidence type="ECO:0000313" key="2">
    <source>
        <dbReference type="EMBL" id="VYT12609.1"/>
    </source>
</evidence>
<proteinExistence type="predicted"/>